<reference evidence="7" key="2">
    <citation type="submission" date="2021-04" db="EMBL/GenBank/DDBJ databases">
        <authorList>
            <person name="Zhang T."/>
            <person name="Zhang Y."/>
            <person name="Lu D."/>
            <person name="Zuo D."/>
            <person name="Du Z."/>
        </authorList>
    </citation>
    <scope>NUCLEOTIDE SEQUENCE</scope>
    <source>
        <strain evidence="7">JR1</strain>
    </source>
</reference>
<dbReference type="InterPro" id="IPR016185">
    <property type="entry name" value="PreATP-grasp_dom_sf"/>
</dbReference>
<comment type="similarity">
    <text evidence="1">Belongs to the D-alanine--D-alanine ligase family.</text>
</comment>
<evidence type="ECO:0000256" key="1">
    <source>
        <dbReference type="ARBA" id="ARBA00010871"/>
    </source>
</evidence>
<dbReference type="SUPFAM" id="SSF56059">
    <property type="entry name" value="Glutathione synthetase ATP-binding domain-like"/>
    <property type="match status" value="1"/>
</dbReference>
<evidence type="ECO:0000256" key="5">
    <source>
        <dbReference type="PROSITE-ProRule" id="PRU00409"/>
    </source>
</evidence>
<dbReference type="InterPro" id="IPR011761">
    <property type="entry name" value="ATP-grasp"/>
</dbReference>
<dbReference type="InterPro" id="IPR013815">
    <property type="entry name" value="ATP_grasp_subdomain_1"/>
</dbReference>
<dbReference type="AlphaFoldDB" id="A0A941F6R7"/>
<dbReference type="Gene3D" id="3.30.1490.20">
    <property type="entry name" value="ATP-grasp fold, A domain"/>
    <property type="match status" value="1"/>
</dbReference>
<dbReference type="SUPFAM" id="SSF52440">
    <property type="entry name" value="PreATP-grasp domain"/>
    <property type="match status" value="1"/>
</dbReference>
<dbReference type="GO" id="GO:0046872">
    <property type="term" value="F:metal ion binding"/>
    <property type="evidence" value="ECO:0007669"/>
    <property type="project" value="UniProtKB-KW"/>
</dbReference>
<keyword evidence="4" id="KW-0961">Cell wall biogenesis/degradation</keyword>
<evidence type="ECO:0000256" key="4">
    <source>
        <dbReference type="ARBA" id="ARBA00023316"/>
    </source>
</evidence>
<protein>
    <submittedName>
        <fullName evidence="7">ATP-grasp domain-containing protein</fullName>
    </submittedName>
</protein>
<dbReference type="PROSITE" id="PS50975">
    <property type="entry name" value="ATP_GRASP"/>
    <property type="match status" value="1"/>
</dbReference>
<comment type="caution">
    <text evidence="7">The sequence shown here is derived from an EMBL/GenBank/DDBJ whole genome shotgun (WGS) entry which is preliminary data.</text>
</comment>
<evidence type="ECO:0000259" key="6">
    <source>
        <dbReference type="PROSITE" id="PS50975"/>
    </source>
</evidence>
<keyword evidence="8" id="KW-1185">Reference proteome</keyword>
<dbReference type="InterPro" id="IPR011095">
    <property type="entry name" value="Dala_Dala_lig_C"/>
</dbReference>
<dbReference type="PANTHER" id="PTHR23132:SF23">
    <property type="entry name" value="D-ALANINE--D-ALANINE LIGASE B"/>
    <property type="match status" value="1"/>
</dbReference>
<keyword evidence="5" id="KW-0067">ATP-binding</keyword>
<proteinExistence type="inferred from homology"/>
<dbReference type="SUPFAM" id="SSF53187">
    <property type="entry name" value="Zn-dependent exopeptidases"/>
    <property type="match status" value="1"/>
</dbReference>
<feature type="domain" description="ATP-grasp" evidence="6">
    <location>
        <begin position="119"/>
        <end position="317"/>
    </location>
</feature>
<dbReference type="Pfam" id="PF07478">
    <property type="entry name" value="Dala_Dala_lig_C"/>
    <property type="match status" value="1"/>
</dbReference>
<gene>
    <name evidence="7" type="ORF">KDU71_18260</name>
</gene>
<dbReference type="GO" id="GO:0005524">
    <property type="term" value="F:ATP binding"/>
    <property type="evidence" value="ECO:0007669"/>
    <property type="project" value="UniProtKB-UniRule"/>
</dbReference>
<dbReference type="Gene3D" id="3.40.630.10">
    <property type="entry name" value="Zn peptidases"/>
    <property type="match status" value="1"/>
</dbReference>
<dbReference type="Gene3D" id="3.30.470.20">
    <property type="entry name" value="ATP-grasp fold, B domain"/>
    <property type="match status" value="1"/>
</dbReference>
<keyword evidence="2" id="KW-0436">Ligase</keyword>
<evidence type="ECO:0000313" key="7">
    <source>
        <dbReference type="EMBL" id="MBR8537519.1"/>
    </source>
</evidence>
<dbReference type="Gene3D" id="3.30.70.360">
    <property type="match status" value="1"/>
</dbReference>
<evidence type="ECO:0000313" key="8">
    <source>
        <dbReference type="Proteomes" id="UP000679220"/>
    </source>
</evidence>
<dbReference type="Gene3D" id="3.40.50.20">
    <property type="match status" value="1"/>
</dbReference>
<evidence type="ECO:0000256" key="2">
    <source>
        <dbReference type="ARBA" id="ARBA00022598"/>
    </source>
</evidence>
<dbReference type="Proteomes" id="UP000679220">
    <property type="component" value="Unassembled WGS sequence"/>
</dbReference>
<keyword evidence="3" id="KW-0479">Metal-binding</keyword>
<keyword evidence="5" id="KW-0547">Nucleotide-binding</keyword>
<accession>A0A941F6R7</accession>
<dbReference type="GO" id="GO:0071555">
    <property type="term" value="P:cell wall organization"/>
    <property type="evidence" value="ECO:0007669"/>
    <property type="project" value="UniProtKB-KW"/>
</dbReference>
<sequence>MKVALIYNKDISGVINTFGMQNKEFYNEKTVKKVAESLEKAGHNVAVLDGNKQIIERLENFMPRVNQGEQMGMIFNMAYGIQGESRYTHIPSMLEMLGLPYVGSSPSGHALALDKVLTKIIWKNNGLPTPDFWVFNNHDEDMSSVKFPVIVKPKMESVSFGLKVVYNQDDLREAVHFIVTEFSQQALVEQFIRGREFCVGLIGNSPVEPFPVLEIDLEGDPDAIQTVDDKKHTPKKKVCPAHISDELAEKMQKLSIEAFKSLNLRDFSRVDIRLDEDDNIYLLEINSMASLGETGSYPTAAKVAGYDFESLVNKMLDVASVRYFTNTLPQADNQPANGRTTQTSRMRTFIKTRQQRTEKLLQQLVDTDTYVRNVEGVNYCSGLISSELSQLGFTQEIYPQLEVGNILYFSNSFNQEVDYLIIQPLDNRIKLAQHENYHEQEQYLEGTGVWESKGGVAILISALQALKFSRNLKKLNIGILLVTDSSIDGRYSKAIIQQKAELAKAVISLSGASKKGGLILSRSGSAMYRLETKMLKKDNPENVSLTAMNFNKTLAAICDISQNDNKNIIAPFDIQYKSNIFKKYAYGSAGISVRYNSPEVLDEIEQKIKKILATQKRSKIYQVKIEGGLKRPAMSVSDTSKKLYNKVSKLAKQIDVRIGEEHRWSSADICHIKKDMPIIDGLGPVGEYLPSDNERIIRHSLIERALLVALLLKDTK</sequence>
<name>A0A941F6R7_9BACT</name>
<organism evidence="7 8">
    <name type="scientific">Carboxylicivirga sediminis</name>
    <dbReference type="NCBI Taxonomy" id="2006564"/>
    <lineage>
        <taxon>Bacteria</taxon>
        <taxon>Pseudomonadati</taxon>
        <taxon>Bacteroidota</taxon>
        <taxon>Bacteroidia</taxon>
        <taxon>Marinilabiliales</taxon>
        <taxon>Marinilabiliaceae</taxon>
        <taxon>Carboxylicivirga</taxon>
    </lineage>
</organism>
<dbReference type="RefSeq" id="WP_212192544.1">
    <property type="nucleotide sequence ID" value="NZ_JAGTAR010000033.1"/>
</dbReference>
<evidence type="ECO:0000256" key="3">
    <source>
        <dbReference type="ARBA" id="ARBA00022723"/>
    </source>
</evidence>
<dbReference type="PANTHER" id="PTHR23132">
    <property type="entry name" value="D-ALANINE--D-ALANINE LIGASE"/>
    <property type="match status" value="1"/>
</dbReference>
<dbReference type="EMBL" id="JAGTAR010000033">
    <property type="protein sequence ID" value="MBR8537519.1"/>
    <property type="molecule type" value="Genomic_DNA"/>
</dbReference>
<dbReference type="GO" id="GO:0008716">
    <property type="term" value="F:D-alanine-D-alanine ligase activity"/>
    <property type="evidence" value="ECO:0007669"/>
    <property type="project" value="InterPro"/>
</dbReference>
<reference evidence="7" key="1">
    <citation type="journal article" date="2018" name="Int. J. Syst. Evol. Microbiol.">
        <title>Carboxylicivirga sediminis sp. nov., isolated from coastal sediment.</title>
        <authorList>
            <person name="Wang F.Q."/>
            <person name="Ren L.H."/>
            <person name="Zou R.J."/>
            <person name="Sun Y.Z."/>
            <person name="Liu X.J."/>
            <person name="Jiang F."/>
            <person name="Liu L.J."/>
        </authorList>
    </citation>
    <scope>NUCLEOTIDE SEQUENCE</scope>
    <source>
        <strain evidence="7">JR1</strain>
    </source>
</reference>